<dbReference type="AlphaFoldDB" id="A0AAP2VM66"/>
<dbReference type="CDD" id="cd00616">
    <property type="entry name" value="AHBA_syn"/>
    <property type="match status" value="1"/>
</dbReference>
<dbReference type="GO" id="GO:0019180">
    <property type="term" value="F:dTDP-4-amino-4,6-dideoxygalactose transaminase activity"/>
    <property type="evidence" value="ECO:0007669"/>
    <property type="project" value="UniProtKB-EC"/>
</dbReference>
<dbReference type="EC" id="2.6.1.59" evidence="5"/>
<dbReference type="Gene3D" id="3.40.640.10">
    <property type="entry name" value="Type I PLP-dependent aspartate aminotransferase-like (Major domain)"/>
    <property type="match status" value="1"/>
</dbReference>
<sequence length="385" mass="43672">MQYNIKIPFNKTYLTGDEEKYIHEALLSGHVCGNNEFCKKILAMMNEKYGYNSAFLVPSGTAALEMGVVLADLQPGDEVIVPSYTFSSTVNAIVLFGGFPVFCDVDPKTMNIDYTKIEALITPKTKMIMPIDYAGVPCDIDEIMEIANRHHLIVFQDCAQSYGSYYKDVPSGKKAHIAAFSFHETKNYSAGEGGLLINNVPEWHQRATFLQEKGTDRSLVINGQKNKYSWVDKGSSYLLSDLLAAVLYAQLQHEEEIKVKRAKLTEAYIELFKPYAEKGIISIFQPKEYVQLNHHAFWAIFPTLEEKITFMNKLKEKDIYVYIGYMPLHSAPYGQKLGYKPEDVPLTEDLGNRIARLPFYTSLADEGLDYAIDNMKRVLVDMYGF</sequence>
<dbReference type="NCBIfam" id="NF008687">
    <property type="entry name" value="PRK11706.1"/>
    <property type="match status" value="1"/>
</dbReference>
<dbReference type="EMBL" id="JAJCNI010000033">
    <property type="protein sequence ID" value="MCB6519962.1"/>
    <property type="molecule type" value="Genomic_DNA"/>
</dbReference>
<dbReference type="SUPFAM" id="SSF53383">
    <property type="entry name" value="PLP-dependent transferases"/>
    <property type="match status" value="1"/>
</dbReference>
<comment type="caution">
    <text evidence="5">The sequence shown here is derived from an EMBL/GenBank/DDBJ whole genome shotgun (WGS) entry which is preliminary data.</text>
</comment>
<dbReference type="InterPro" id="IPR015424">
    <property type="entry name" value="PyrdxlP-dep_Trfase"/>
</dbReference>
<evidence type="ECO:0000313" key="6">
    <source>
        <dbReference type="Proteomes" id="UP001198806"/>
    </source>
</evidence>
<dbReference type="InterPro" id="IPR015422">
    <property type="entry name" value="PyrdxlP-dep_Trfase_small"/>
</dbReference>
<evidence type="ECO:0000256" key="2">
    <source>
        <dbReference type="PIRSR" id="PIRSR000390-1"/>
    </source>
</evidence>
<evidence type="ECO:0000256" key="3">
    <source>
        <dbReference type="PIRSR" id="PIRSR000390-2"/>
    </source>
</evidence>
<dbReference type="InterPro" id="IPR015421">
    <property type="entry name" value="PyrdxlP-dep_Trfase_major"/>
</dbReference>
<comment type="similarity">
    <text evidence="1 4">Belongs to the DegT/DnrJ/EryC1 family.</text>
</comment>
<dbReference type="PANTHER" id="PTHR30244">
    <property type="entry name" value="TRANSAMINASE"/>
    <property type="match status" value="1"/>
</dbReference>
<feature type="modified residue" description="N6-(pyridoxal phosphate)lysine" evidence="3">
    <location>
        <position position="186"/>
    </location>
</feature>
<organism evidence="5 6">
    <name type="scientific">Parabacteroides distasonis</name>
    <dbReference type="NCBI Taxonomy" id="823"/>
    <lineage>
        <taxon>Bacteria</taxon>
        <taxon>Pseudomonadati</taxon>
        <taxon>Bacteroidota</taxon>
        <taxon>Bacteroidia</taxon>
        <taxon>Bacteroidales</taxon>
        <taxon>Tannerellaceae</taxon>
        <taxon>Parabacteroides</taxon>
    </lineage>
</organism>
<feature type="active site" description="Proton acceptor" evidence="2">
    <location>
        <position position="186"/>
    </location>
</feature>
<keyword evidence="5" id="KW-0808">Transferase</keyword>
<dbReference type="GO" id="GO:0000271">
    <property type="term" value="P:polysaccharide biosynthetic process"/>
    <property type="evidence" value="ECO:0007669"/>
    <property type="project" value="TreeGrafter"/>
</dbReference>
<protein>
    <submittedName>
        <fullName evidence="5">dTDP-4-amino-4,6-dideoxygalactose transaminase</fullName>
        <ecNumber evidence="5">2.6.1.59</ecNumber>
    </submittedName>
</protein>
<dbReference type="InterPro" id="IPR000653">
    <property type="entry name" value="DegT/StrS_aminotransferase"/>
</dbReference>
<gene>
    <name evidence="5" type="primary">rffA</name>
    <name evidence="5" type="synonym">fcnA</name>
    <name evidence="5" type="synonym">wecE</name>
    <name evidence="5" type="ORF">LI194_19455</name>
</gene>
<dbReference type="PANTHER" id="PTHR30244:SF34">
    <property type="entry name" value="DTDP-4-AMINO-4,6-DIDEOXYGALACTOSE TRANSAMINASE"/>
    <property type="match status" value="1"/>
</dbReference>
<dbReference type="PIRSF" id="PIRSF000390">
    <property type="entry name" value="PLP_StrS"/>
    <property type="match status" value="1"/>
</dbReference>
<keyword evidence="3 4" id="KW-0663">Pyridoxal phosphate</keyword>
<dbReference type="GO" id="GO:0030170">
    <property type="term" value="F:pyridoxal phosphate binding"/>
    <property type="evidence" value="ECO:0007669"/>
    <property type="project" value="TreeGrafter"/>
</dbReference>
<evidence type="ECO:0000313" key="5">
    <source>
        <dbReference type="EMBL" id="MCB6519962.1"/>
    </source>
</evidence>
<evidence type="ECO:0000256" key="1">
    <source>
        <dbReference type="ARBA" id="ARBA00037999"/>
    </source>
</evidence>
<proteinExistence type="inferred from homology"/>
<reference evidence="5" key="1">
    <citation type="submission" date="2021-10" db="EMBL/GenBank/DDBJ databases">
        <title>Collection of gut derived symbiotic bacterial strains cultured from healthy donors.</title>
        <authorList>
            <person name="Lin H."/>
            <person name="Littmann E."/>
            <person name="Kohout C."/>
            <person name="Pamer E.G."/>
        </authorList>
    </citation>
    <scope>NUCLEOTIDE SEQUENCE</scope>
    <source>
        <strain evidence="5">DFI.2.94</strain>
    </source>
</reference>
<name>A0AAP2VM66_PARDI</name>
<dbReference type="Pfam" id="PF01041">
    <property type="entry name" value="DegT_DnrJ_EryC1"/>
    <property type="match status" value="1"/>
</dbReference>
<dbReference type="Proteomes" id="UP001198806">
    <property type="component" value="Unassembled WGS sequence"/>
</dbReference>
<keyword evidence="5" id="KW-0032">Aminotransferase</keyword>
<dbReference type="RefSeq" id="WP_122378735.1">
    <property type="nucleotide sequence ID" value="NZ_JADMVU010000045.1"/>
</dbReference>
<accession>A0AAP2VM66</accession>
<evidence type="ECO:0000256" key="4">
    <source>
        <dbReference type="RuleBase" id="RU004508"/>
    </source>
</evidence>
<dbReference type="Gene3D" id="3.90.1150.10">
    <property type="entry name" value="Aspartate Aminotransferase, domain 1"/>
    <property type="match status" value="1"/>
</dbReference>